<dbReference type="Proteomes" id="UP001570846">
    <property type="component" value="Unassembled WGS sequence"/>
</dbReference>
<reference evidence="1 2" key="1">
    <citation type="submission" date="2024-08" db="EMBL/GenBank/DDBJ databases">
        <authorList>
            <person name="Wei W."/>
        </authorList>
    </citation>
    <scope>NUCLEOTIDE SEQUENCE [LARGE SCALE GENOMIC DNA]</scope>
    <source>
        <strain evidence="1 2">XU2</strain>
    </source>
</reference>
<evidence type="ECO:0000313" key="1">
    <source>
        <dbReference type="EMBL" id="MFA1771005.1"/>
    </source>
</evidence>
<evidence type="ECO:0000313" key="2">
    <source>
        <dbReference type="Proteomes" id="UP001570846"/>
    </source>
</evidence>
<comment type="caution">
    <text evidence="1">The sequence shown here is derived from an EMBL/GenBank/DDBJ whole genome shotgun (WGS) entry which is preliminary data.</text>
</comment>
<evidence type="ECO:0008006" key="3">
    <source>
        <dbReference type="Google" id="ProtNLM"/>
    </source>
</evidence>
<dbReference type="EMBL" id="JBGOGF010000003">
    <property type="protein sequence ID" value="MFA1771005.1"/>
    <property type="molecule type" value="Genomic_DNA"/>
</dbReference>
<gene>
    <name evidence="1" type="ORF">ACD591_06855</name>
</gene>
<sequence>MRIRCHLILLAIGLTFIHFSCEKDPGPEPAVSTVILYDSNRYYDGNVELISNHQDKEISSIACWFIVIDQLPPECGTLEQISDCAIGKNIAYFKVKGIRGGHPVTFKATARERTTQKTVSKTVELIIKPGSCVVMDIFK</sequence>
<protein>
    <recommendedName>
        <fullName evidence="3">DUF4625 domain-containing protein</fullName>
    </recommendedName>
</protein>
<proteinExistence type="predicted"/>
<keyword evidence="2" id="KW-1185">Reference proteome</keyword>
<organism evidence="1 2">
    <name type="scientific">Rufibacter glacialis</name>
    <dbReference type="NCBI Taxonomy" id="1259555"/>
    <lineage>
        <taxon>Bacteria</taxon>
        <taxon>Pseudomonadati</taxon>
        <taxon>Bacteroidota</taxon>
        <taxon>Cytophagia</taxon>
        <taxon>Cytophagales</taxon>
        <taxon>Hymenobacteraceae</taxon>
        <taxon>Rufibacter</taxon>
    </lineage>
</organism>
<name>A0ABV4RGD9_9BACT</name>
<accession>A0ABV4RGD9</accession>